<keyword evidence="4" id="KW-1185">Reference proteome</keyword>
<dbReference type="OrthoDB" id="3215377at2"/>
<dbReference type="InterPro" id="IPR052526">
    <property type="entry name" value="HTH-type_Bedaq_tolerance"/>
</dbReference>
<dbReference type="PROSITE" id="PS50995">
    <property type="entry name" value="HTH_MARR_2"/>
    <property type="match status" value="1"/>
</dbReference>
<gene>
    <name evidence="3" type="ORF">FJQ89_12605</name>
</gene>
<feature type="region of interest" description="Disordered" evidence="1">
    <location>
        <begin position="41"/>
        <end position="73"/>
    </location>
</feature>
<evidence type="ECO:0000256" key="1">
    <source>
        <dbReference type="SAM" id="MobiDB-lite"/>
    </source>
</evidence>
<organism evidence="3 4">
    <name type="scientific">Janthinobacterium tructae</name>
    <dbReference type="NCBI Taxonomy" id="2590869"/>
    <lineage>
        <taxon>Bacteria</taxon>
        <taxon>Pseudomonadati</taxon>
        <taxon>Pseudomonadota</taxon>
        <taxon>Betaproteobacteria</taxon>
        <taxon>Burkholderiales</taxon>
        <taxon>Oxalobacteraceae</taxon>
        <taxon>Janthinobacterium</taxon>
    </lineage>
</organism>
<dbReference type="Pfam" id="PF01047">
    <property type="entry name" value="MarR"/>
    <property type="match status" value="1"/>
</dbReference>
<dbReference type="SMART" id="SM00347">
    <property type="entry name" value="HTH_MARR"/>
    <property type="match status" value="1"/>
</dbReference>
<accession>A0A4Y6REZ4</accession>
<dbReference type="InterPro" id="IPR000835">
    <property type="entry name" value="HTH_MarR-typ"/>
</dbReference>
<dbReference type="GO" id="GO:0003700">
    <property type="term" value="F:DNA-binding transcription factor activity"/>
    <property type="evidence" value="ECO:0007669"/>
    <property type="project" value="InterPro"/>
</dbReference>
<dbReference type="RefSeq" id="WP_141170423.1">
    <property type="nucleotide sequence ID" value="NZ_CP041185.1"/>
</dbReference>
<protein>
    <submittedName>
        <fullName evidence="3">MarR family transcriptional regulator</fullName>
    </submittedName>
</protein>
<dbReference type="InterPro" id="IPR036390">
    <property type="entry name" value="WH_DNA-bd_sf"/>
</dbReference>
<evidence type="ECO:0000313" key="3">
    <source>
        <dbReference type="EMBL" id="QDG71166.1"/>
    </source>
</evidence>
<dbReference type="PANTHER" id="PTHR39515">
    <property type="entry name" value="CONSERVED PROTEIN"/>
    <property type="match status" value="1"/>
</dbReference>
<dbReference type="EMBL" id="CP041185">
    <property type="protein sequence ID" value="QDG71166.1"/>
    <property type="molecule type" value="Genomic_DNA"/>
</dbReference>
<dbReference type="InterPro" id="IPR036388">
    <property type="entry name" value="WH-like_DNA-bd_sf"/>
</dbReference>
<dbReference type="PANTHER" id="PTHR39515:SF2">
    <property type="entry name" value="HTH-TYPE TRANSCRIPTIONAL REGULATOR RV0880"/>
    <property type="match status" value="1"/>
</dbReference>
<feature type="domain" description="HTH marR-type" evidence="2">
    <location>
        <begin position="16"/>
        <end position="152"/>
    </location>
</feature>
<sequence>MSTPQEEHNDHDHEHVLQLAGELRILVGKLRRRLREEAHLGDVSMSQASVLSRLERDGPATASSLARAEGMRPQSMAATVQALTQARMVTGSPDPADGRQTLLTLTDSCRTWIAASRAAREDWLARTIETRLTPDEVTELNHAVALLKRLAQ</sequence>
<dbReference type="SUPFAM" id="SSF46785">
    <property type="entry name" value="Winged helix' DNA-binding domain"/>
    <property type="match status" value="1"/>
</dbReference>
<dbReference type="KEGG" id="jas:FJQ89_12605"/>
<dbReference type="Gene3D" id="1.10.10.10">
    <property type="entry name" value="Winged helix-like DNA-binding domain superfamily/Winged helix DNA-binding domain"/>
    <property type="match status" value="1"/>
</dbReference>
<reference evidence="3 4" key="1">
    <citation type="submission" date="2019-06" db="EMBL/GenBank/DDBJ databases">
        <title>Complete genome sequence of Janthinobacterium sp. SNU WT3 isolated from diseased rainbow trout.</title>
        <authorList>
            <person name="Oh W.T."/>
            <person name="Park S.C."/>
        </authorList>
    </citation>
    <scope>NUCLEOTIDE SEQUENCE [LARGE SCALE GENOMIC DNA]</scope>
    <source>
        <strain evidence="3 4">SNU WT3</strain>
    </source>
</reference>
<dbReference type="Proteomes" id="UP000316665">
    <property type="component" value="Chromosome"/>
</dbReference>
<proteinExistence type="predicted"/>
<dbReference type="Gene3D" id="1.10.287.100">
    <property type="match status" value="1"/>
</dbReference>
<evidence type="ECO:0000313" key="4">
    <source>
        <dbReference type="Proteomes" id="UP000316665"/>
    </source>
</evidence>
<name>A0A4Y6REZ4_9BURK</name>
<evidence type="ECO:0000259" key="2">
    <source>
        <dbReference type="PROSITE" id="PS50995"/>
    </source>
</evidence>
<dbReference type="AlphaFoldDB" id="A0A4Y6REZ4"/>